<proteinExistence type="predicted"/>
<comment type="caution">
    <text evidence="1">The sequence shown here is derived from an EMBL/GenBank/DDBJ whole genome shotgun (WGS) entry which is preliminary data.</text>
</comment>
<accession>A0ABW1A7U6</accession>
<dbReference type="Gene3D" id="1.25.10.10">
    <property type="entry name" value="Leucine-rich Repeat Variant"/>
    <property type="match status" value="2"/>
</dbReference>
<reference evidence="2" key="1">
    <citation type="journal article" date="2019" name="Int. J. Syst. Evol. Microbiol.">
        <title>The Global Catalogue of Microorganisms (GCM) 10K type strain sequencing project: providing services to taxonomists for standard genome sequencing and annotation.</title>
        <authorList>
            <consortium name="The Broad Institute Genomics Platform"/>
            <consortium name="The Broad Institute Genome Sequencing Center for Infectious Disease"/>
            <person name="Wu L."/>
            <person name="Ma J."/>
        </authorList>
    </citation>
    <scope>NUCLEOTIDE SEQUENCE [LARGE SCALE GENOMIC DNA]</scope>
    <source>
        <strain evidence="2">KCTC 42087</strain>
    </source>
</reference>
<dbReference type="Proteomes" id="UP001596074">
    <property type="component" value="Unassembled WGS sequence"/>
</dbReference>
<name>A0ABW1A7U6_9ACTN</name>
<sequence>MSVSQRELAWAALVIQTAVPTERLLAAWADGLASNRAAPDDVLKGLLGYTFSFLWRRLPASVVDAAVDHPEWKVRALLAEAQPGMTSEQWTRLVLSESDASRRADLALAATARGARLAPTTYEKLAADPSAQVRVEAACFPDVPAHLLTALAADPDAAVRAAACGPAWPHLDAPARQKLVNDPDGKVRAAALLRHHEVEPLSRAVFESEGLREDAVRNCRLERELAEHLAHGLDPARRRALAWNPHLHPDVLALLAEDPDASVRMEVSTRPDLTEAQRAGVRIDFDPDLHSHDLGWVVALQEDADAMRRLAASSHPLVRRSVARTRRLPPDVVERLARDDDRVVRLFLAESCDDAPADMLLEVYRWWTGSLSHPDRPRGHPNFPRRGLLRFADDPDPRMRVLALDDLDSTAELVERLGGDPEAEVRSRVAVDPRLAPASAVRLLDDPHESVRRAAARNPRLPVRVLVGLLGDAGTAEYAAGNPSLPGGVMRAMVRRLRG</sequence>
<dbReference type="InterPro" id="IPR016024">
    <property type="entry name" value="ARM-type_fold"/>
</dbReference>
<evidence type="ECO:0008006" key="3">
    <source>
        <dbReference type="Google" id="ProtNLM"/>
    </source>
</evidence>
<dbReference type="RefSeq" id="WP_378286063.1">
    <property type="nucleotide sequence ID" value="NZ_JBHSON010000052.1"/>
</dbReference>
<dbReference type="EMBL" id="JBHSON010000052">
    <property type="protein sequence ID" value="MFC5750324.1"/>
    <property type="molecule type" value="Genomic_DNA"/>
</dbReference>
<gene>
    <name evidence="1" type="ORF">ACFPZN_32265</name>
</gene>
<keyword evidence="2" id="KW-1185">Reference proteome</keyword>
<organism evidence="1 2">
    <name type="scientific">Actinomadura rugatobispora</name>
    <dbReference type="NCBI Taxonomy" id="1994"/>
    <lineage>
        <taxon>Bacteria</taxon>
        <taxon>Bacillati</taxon>
        <taxon>Actinomycetota</taxon>
        <taxon>Actinomycetes</taxon>
        <taxon>Streptosporangiales</taxon>
        <taxon>Thermomonosporaceae</taxon>
        <taxon>Actinomadura</taxon>
    </lineage>
</organism>
<dbReference type="InterPro" id="IPR011989">
    <property type="entry name" value="ARM-like"/>
</dbReference>
<evidence type="ECO:0000313" key="2">
    <source>
        <dbReference type="Proteomes" id="UP001596074"/>
    </source>
</evidence>
<dbReference type="SUPFAM" id="SSF48371">
    <property type="entry name" value="ARM repeat"/>
    <property type="match status" value="2"/>
</dbReference>
<evidence type="ECO:0000313" key="1">
    <source>
        <dbReference type="EMBL" id="MFC5750324.1"/>
    </source>
</evidence>
<protein>
    <recommendedName>
        <fullName evidence="3">PE-PGRS family protein</fullName>
    </recommendedName>
</protein>